<evidence type="ECO:0000259" key="5">
    <source>
        <dbReference type="Pfam" id="PF05843"/>
    </source>
</evidence>
<name>A0A9W7B1I6_9STRA</name>
<comment type="caution">
    <text evidence="6">The sequence shown here is derived from an EMBL/GenBank/DDBJ whole genome shotgun (WGS) entry which is preliminary data.</text>
</comment>
<proteinExistence type="predicted"/>
<feature type="region of interest" description="Disordered" evidence="4">
    <location>
        <begin position="923"/>
        <end position="984"/>
    </location>
</feature>
<dbReference type="OrthoDB" id="197229at2759"/>
<dbReference type="GO" id="GO:0005634">
    <property type="term" value="C:nucleus"/>
    <property type="evidence" value="ECO:0007669"/>
    <property type="project" value="UniProtKB-SubCell"/>
</dbReference>
<evidence type="ECO:0000256" key="1">
    <source>
        <dbReference type="ARBA" id="ARBA00004123"/>
    </source>
</evidence>
<feature type="compositionally biased region" description="Low complexity" evidence="4">
    <location>
        <begin position="18"/>
        <end position="37"/>
    </location>
</feature>
<feature type="region of interest" description="Disordered" evidence="4">
    <location>
        <begin position="1"/>
        <end position="83"/>
    </location>
</feature>
<sequence>MPPRKSRRTRSRDPSPEPLVVLDVVSTDVSDVSSVSNSDKKGSKKGPGSSSNVPTIKEEKEDLHTVNDSTTDDDTSTTIPIGESVPVHPLTRLIQSLPSPPLPASTLPSPPSQRFLAALTRLVGPQNLSPSVPISTNPLHYLTLLPTLPPAKSSVLYTTIITETNLHRAGSQISPGILYKYLLPHFPLNETLWAKYLVAALEANRDVGGAMEELLGVPDTSKADSTLKWSEVFTEQWLQDVTELQTSLPSRPIGFPKGWLSNNSIAWECYIKLLQKSMSCTGIPRVGKKSGLPLKLTWDSLGNSPASSSPTEFSPTKKEIEVEYRITQIRLTAVRLSGSHRDTSRWFEGFESNLPPSDRKLPGGGGMWKEYILGLKRLWNAEQRFRDVGMVRERFRELMTCGCSGVEWGWGEYKTFESQVGGTEWLERMEEEVEPRYLHSRSCWQERVLGGFDYDFLSTEEDSPSAVKLTSTKIQSWRRGVAYEMGNPERLSDETMINTRIRQMFEEGARVLYRVPEVWAEWAAWESTLGDKSTGITSLSSVYSMSKHALPTSGLLTCGWAEGLESVGKWKEAWKVYEDFVARSPCAMGFVLLERLIVRSEPSPTLRVKLARNVFARARRALVVKAEDKTEATENQGNVVIVNDEGNRTQEASNFLKGGVERGEMTYHVYLAHAMIEYKVNGLISVACRVFELGLERHRSFLQNSKYVKEYADLLLAKRDEENFRSLVGRALAAAVEQAGDNVYVARIRQRPLWDMLLKFECDCARFSGVIDRVRDVEERRMKALGENLESGIADDVMDALVKSEGYALRMVPNTLTRILGRVEIMLGGGKESTGGDNDKRIAIRLKGDDLEEEGGVEGALRRERARQEAENARNQDDVADGSNKQAEWLQVLIDALPRNRGHKAPIAITELALQSLLYNALPPKPDENGPAYFMDDRDDEGDGKGKGGQKRSRDDDSDDEDNDTGADNLFRARQRKKMMEKLA</sequence>
<accession>A0A9W7B1I6</accession>
<reference evidence="7" key="1">
    <citation type="journal article" date="2023" name="Commun. Biol.">
        <title>Genome analysis of Parmales, the sister group of diatoms, reveals the evolutionary specialization of diatoms from phago-mixotrophs to photoautotrophs.</title>
        <authorList>
            <person name="Ban H."/>
            <person name="Sato S."/>
            <person name="Yoshikawa S."/>
            <person name="Yamada K."/>
            <person name="Nakamura Y."/>
            <person name="Ichinomiya M."/>
            <person name="Sato N."/>
            <person name="Blanc-Mathieu R."/>
            <person name="Endo H."/>
            <person name="Kuwata A."/>
            <person name="Ogata H."/>
        </authorList>
    </citation>
    <scope>NUCLEOTIDE SEQUENCE [LARGE SCALE GENOMIC DNA]</scope>
    <source>
        <strain evidence="7">NIES 3701</strain>
    </source>
</reference>
<feature type="compositionally biased region" description="Basic and acidic residues" evidence="4">
    <location>
        <begin position="860"/>
        <end position="877"/>
    </location>
</feature>
<feature type="compositionally biased region" description="Acidic residues" evidence="4">
    <location>
        <begin position="956"/>
        <end position="965"/>
    </location>
</feature>
<dbReference type="InterPro" id="IPR011990">
    <property type="entry name" value="TPR-like_helical_dom_sf"/>
</dbReference>
<dbReference type="GO" id="GO:0003729">
    <property type="term" value="F:mRNA binding"/>
    <property type="evidence" value="ECO:0007669"/>
    <property type="project" value="TreeGrafter"/>
</dbReference>
<dbReference type="Proteomes" id="UP001165085">
    <property type="component" value="Unassembled WGS sequence"/>
</dbReference>
<dbReference type="PANTHER" id="PTHR19980">
    <property type="entry name" value="RNA CLEAVAGE STIMULATION FACTOR"/>
    <property type="match status" value="1"/>
</dbReference>
<feature type="region of interest" description="Disordered" evidence="4">
    <location>
        <begin position="855"/>
        <end position="883"/>
    </location>
</feature>
<evidence type="ECO:0000256" key="2">
    <source>
        <dbReference type="ARBA" id="ARBA00022737"/>
    </source>
</evidence>
<dbReference type="GO" id="GO:0031124">
    <property type="term" value="P:mRNA 3'-end processing"/>
    <property type="evidence" value="ECO:0007669"/>
    <property type="project" value="InterPro"/>
</dbReference>
<dbReference type="PANTHER" id="PTHR19980:SF0">
    <property type="entry name" value="CLEAVAGE STIMULATION FACTOR SUBUNIT 3"/>
    <property type="match status" value="1"/>
</dbReference>
<protein>
    <recommendedName>
        <fullName evidence="5">Suppressor of forked domain-containing protein</fullName>
    </recommendedName>
</protein>
<feature type="compositionally biased region" description="Basic and acidic residues" evidence="4">
    <location>
        <begin position="56"/>
        <end position="65"/>
    </location>
</feature>
<dbReference type="InterPro" id="IPR008847">
    <property type="entry name" value="Suf"/>
</dbReference>
<feature type="compositionally biased region" description="Basic residues" evidence="4">
    <location>
        <begin position="1"/>
        <end position="10"/>
    </location>
</feature>
<dbReference type="EMBL" id="BRXY01000272">
    <property type="protein sequence ID" value="GMH82671.1"/>
    <property type="molecule type" value="Genomic_DNA"/>
</dbReference>
<dbReference type="Gene3D" id="1.25.40.1040">
    <property type="match status" value="2"/>
</dbReference>
<keyword evidence="7" id="KW-1185">Reference proteome</keyword>
<evidence type="ECO:0000256" key="4">
    <source>
        <dbReference type="SAM" id="MobiDB-lite"/>
    </source>
</evidence>
<dbReference type="Pfam" id="PF05843">
    <property type="entry name" value="Suf"/>
    <property type="match status" value="1"/>
</dbReference>
<feature type="domain" description="Suppressor of forked" evidence="5">
    <location>
        <begin position="366"/>
        <end position="788"/>
    </location>
</feature>
<organism evidence="6 7">
    <name type="scientific">Triparma strigata</name>
    <dbReference type="NCBI Taxonomy" id="1606541"/>
    <lineage>
        <taxon>Eukaryota</taxon>
        <taxon>Sar</taxon>
        <taxon>Stramenopiles</taxon>
        <taxon>Ochrophyta</taxon>
        <taxon>Bolidophyceae</taxon>
        <taxon>Parmales</taxon>
        <taxon>Triparmaceae</taxon>
        <taxon>Triparma</taxon>
    </lineage>
</organism>
<evidence type="ECO:0000256" key="3">
    <source>
        <dbReference type="ARBA" id="ARBA00023242"/>
    </source>
</evidence>
<dbReference type="InterPro" id="IPR045243">
    <property type="entry name" value="Rna14-like"/>
</dbReference>
<dbReference type="SUPFAM" id="SSF48452">
    <property type="entry name" value="TPR-like"/>
    <property type="match status" value="2"/>
</dbReference>
<dbReference type="AlphaFoldDB" id="A0A9W7B1I6"/>
<gene>
    <name evidence="6" type="ORF">TrST_g3574</name>
</gene>
<keyword evidence="2" id="KW-0677">Repeat</keyword>
<comment type="subcellular location">
    <subcellularLocation>
        <location evidence="1">Nucleus</location>
    </subcellularLocation>
</comment>
<evidence type="ECO:0000313" key="6">
    <source>
        <dbReference type="EMBL" id="GMH82671.1"/>
    </source>
</evidence>
<evidence type="ECO:0000313" key="7">
    <source>
        <dbReference type="Proteomes" id="UP001165085"/>
    </source>
</evidence>
<keyword evidence="3" id="KW-0539">Nucleus</keyword>